<reference evidence="1" key="2">
    <citation type="journal article" date="2015" name="Data Brief">
        <title>Shoot transcriptome of the giant reed, Arundo donax.</title>
        <authorList>
            <person name="Barrero R.A."/>
            <person name="Guerrero F.D."/>
            <person name="Moolhuijzen P."/>
            <person name="Goolsby J.A."/>
            <person name="Tidwell J."/>
            <person name="Bellgard S.E."/>
            <person name="Bellgard M.I."/>
        </authorList>
    </citation>
    <scope>NUCLEOTIDE SEQUENCE</scope>
    <source>
        <tissue evidence="1">Shoot tissue taken approximately 20 cm above the soil surface</tissue>
    </source>
</reference>
<dbReference type="EMBL" id="GBRH01180344">
    <property type="protein sequence ID" value="JAE17552.1"/>
    <property type="molecule type" value="Transcribed_RNA"/>
</dbReference>
<organism evidence="1">
    <name type="scientific">Arundo donax</name>
    <name type="common">Giant reed</name>
    <name type="synonym">Donax arundinaceus</name>
    <dbReference type="NCBI Taxonomy" id="35708"/>
    <lineage>
        <taxon>Eukaryota</taxon>
        <taxon>Viridiplantae</taxon>
        <taxon>Streptophyta</taxon>
        <taxon>Embryophyta</taxon>
        <taxon>Tracheophyta</taxon>
        <taxon>Spermatophyta</taxon>
        <taxon>Magnoliopsida</taxon>
        <taxon>Liliopsida</taxon>
        <taxon>Poales</taxon>
        <taxon>Poaceae</taxon>
        <taxon>PACMAD clade</taxon>
        <taxon>Arundinoideae</taxon>
        <taxon>Arundineae</taxon>
        <taxon>Arundo</taxon>
    </lineage>
</organism>
<evidence type="ECO:0000313" key="1">
    <source>
        <dbReference type="EMBL" id="JAE17552.1"/>
    </source>
</evidence>
<reference evidence="1" key="1">
    <citation type="submission" date="2014-09" db="EMBL/GenBank/DDBJ databases">
        <authorList>
            <person name="Magalhaes I.L.F."/>
            <person name="Oliveira U."/>
            <person name="Santos F.R."/>
            <person name="Vidigal T.H.D.A."/>
            <person name="Brescovit A.D."/>
            <person name="Santos A.J."/>
        </authorList>
    </citation>
    <scope>NUCLEOTIDE SEQUENCE</scope>
    <source>
        <tissue evidence="1">Shoot tissue taken approximately 20 cm above the soil surface</tissue>
    </source>
</reference>
<proteinExistence type="predicted"/>
<accession>A0A0A9FZ50</accession>
<sequence>MGTIGPKNMRHRSRIIVTSIAAPKASTATLDRFHFSSSSSTLNVK</sequence>
<protein>
    <submittedName>
        <fullName evidence="1">Uncharacterized protein</fullName>
    </submittedName>
</protein>
<dbReference type="AlphaFoldDB" id="A0A0A9FZ50"/>
<name>A0A0A9FZ50_ARUDO</name>